<evidence type="ECO:0000313" key="2">
    <source>
        <dbReference type="EMBL" id="SDN93504.1"/>
    </source>
</evidence>
<reference evidence="2 3" key="1">
    <citation type="submission" date="2016-10" db="EMBL/GenBank/DDBJ databases">
        <authorList>
            <person name="de Groot N.N."/>
        </authorList>
    </citation>
    <scope>NUCLEOTIDE SEQUENCE [LARGE SCALE GENOMIC DNA]</scope>
    <source>
        <strain evidence="2 3">CGMCC 1.3442</strain>
    </source>
</reference>
<dbReference type="STRING" id="237069.SAMN05216498_0234"/>
<name>A0A1H0FFZ5_9BACI</name>
<keyword evidence="3" id="KW-1185">Reference proteome</keyword>
<organism evidence="2 3">
    <name type="scientific">Tenuibacillus multivorans</name>
    <dbReference type="NCBI Taxonomy" id="237069"/>
    <lineage>
        <taxon>Bacteria</taxon>
        <taxon>Bacillati</taxon>
        <taxon>Bacillota</taxon>
        <taxon>Bacilli</taxon>
        <taxon>Bacillales</taxon>
        <taxon>Bacillaceae</taxon>
        <taxon>Tenuibacillus</taxon>
    </lineage>
</organism>
<dbReference type="NCBIfam" id="NF009807">
    <property type="entry name" value="PRK13291.1"/>
    <property type="match status" value="1"/>
</dbReference>
<evidence type="ECO:0000259" key="1">
    <source>
        <dbReference type="Pfam" id="PF12867"/>
    </source>
</evidence>
<dbReference type="SUPFAM" id="SSF109854">
    <property type="entry name" value="DinB/YfiT-like putative metalloenzymes"/>
    <property type="match status" value="1"/>
</dbReference>
<sequence length="176" mass="20077">MGKRGIKNGCKISIGNLQLPEKVTLEHIQKWIEEIETYTIRLREIVDSLSDEELSKTYRDGSWTVRGLVHHIADSQLNMYQRLKLALTDKNPTVPAFDQDKWAIQPDTKLPVESSIKLLEGINERIASLGHSLTEEQINRAFTHQENGEITVATKVAKLAWHEEHHLAHIKIALSK</sequence>
<dbReference type="EMBL" id="FNIG01000012">
    <property type="protein sequence ID" value="SDN93504.1"/>
    <property type="molecule type" value="Genomic_DNA"/>
</dbReference>
<dbReference type="InterPro" id="IPR034660">
    <property type="entry name" value="DinB/YfiT-like"/>
</dbReference>
<dbReference type="InterPro" id="IPR024775">
    <property type="entry name" value="DinB-like"/>
</dbReference>
<dbReference type="Proteomes" id="UP000199334">
    <property type="component" value="Unassembled WGS sequence"/>
</dbReference>
<proteinExistence type="predicted"/>
<gene>
    <name evidence="2" type="ORF">SAMN05216498_0234</name>
</gene>
<dbReference type="AlphaFoldDB" id="A0A1H0FFZ5"/>
<accession>A0A1H0FFZ5</accession>
<dbReference type="Pfam" id="PF12867">
    <property type="entry name" value="DinB_2"/>
    <property type="match status" value="1"/>
</dbReference>
<protein>
    <submittedName>
        <fullName evidence="2">DinB superfamily protein</fullName>
    </submittedName>
</protein>
<dbReference type="Gene3D" id="1.20.120.450">
    <property type="entry name" value="dinb family like domain"/>
    <property type="match status" value="1"/>
</dbReference>
<evidence type="ECO:0000313" key="3">
    <source>
        <dbReference type="Proteomes" id="UP000199334"/>
    </source>
</evidence>
<feature type="domain" description="DinB-like" evidence="1">
    <location>
        <begin position="41"/>
        <end position="170"/>
    </location>
</feature>